<dbReference type="EMBL" id="JABAFY010000003">
    <property type="protein sequence ID" value="NME51181.1"/>
    <property type="molecule type" value="Genomic_DNA"/>
</dbReference>
<evidence type="ECO:0000256" key="1">
    <source>
        <dbReference type="SAM" id="MobiDB-lite"/>
    </source>
</evidence>
<dbReference type="GO" id="GO:0072344">
    <property type="term" value="P:rescue of stalled ribosome"/>
    <property type="evidence" value="ECO:0007669"/>
    <property type="project" value="TreeGrafter"/>
</dbReference>
<feature type="domain" description="NFACT RNA-binding" evidence="2">
    <location>
        <begin position="469"/>
        <end position="562"/>
    </location>
</feature>
<evidence type="ECO:0000259" key="2">
    <source>
        <dbReference type="Pfam" id="PF05670"/>
    </source>
</evidence>
<dbReference type="GO" id="GO:1990112">
    <property type="term" value="C:RQC complex"/>
    <property type="evidence" value="ECO:0007669"/>
    <property type="project" value="TreeGrafter"/>
</dbReference>
<protein>
    <submittedName>
        <fullName evidence="3">DUF814 domain-containing protein</fullName>
    </submittedName>
</protein>
<evidence type="ECO:0000313" key="3">
    <source>
        <dbReference type="EMBL" id="NME51181.1"/>
    </source>
</evidence>
<dbReference type="Pfam" id="PF05670">
    <property type="entry name" value="NFACT-R_1"/>
    <property type="match status" value="1"/>
</dbReference>
<sequence length="604" mass="66575">MDAHLFSRFCEELAPRIIGGWLEKVQEPAPGLLAFNINLAARGQSYGQTGGSRKCQLCLRAARKEPFLFLSRSRLAAGRAPSAPVMRLRKYLAGHRILATVCCFSRRRLWLLVGGEAAAEEALRRQMVLWSPAEGEEDGLSPESGAQPDMADMTPESGEAAEREPLATWLLLDLREGASVRFLPVSRSPQEESLRWPEPGELEEALAHWRDWPVLTPALRRALPLYDELDRQALLEDLRLGGGDVFYYTPPDGEAEEKAGSERPSCRIAAWPLPDALAQGWHEEQGEDILGLVEKAGQKLVLEKAARDAAGAAALPLSRRLRKLEQLLAKLDEEEQRLLGMCAAREDGLLLQAWLWRWPADFRAPELVLPPPEEGDEDTPRKTVKLDMRRSVRDNMERLFHTARRGQRGLEHLAERRAVLRAELATVQAARQEALLGGIGHAAGEAGKPDRNTVALGALRGAALPRNVQLFVSDDGFALLRGRDAKGNIAARKLAAAHDIWLHTDGGPGSHVIIRRAHAGQEVPERTLDQAGALAACKSWQKDAARARILYAEVRHIRSMRGAGTGTVRMDKILYSREVPVDASLETRLLPESPAGKTDGTGRD</sequence>
<dbReference type="PANTHER" id="PTHR15239">
    <property type="entry name" value="NUCLEAR EXPORT MEDIATOR FACTOR NEMF"/>
    <property type="match status" value="1"/>
</dbReference>
<name>A0A848C4L2_9BACT</name>
<reference evidence="3 4" key="1">
    <citation type="submission" date="2020-04" db="EMBL/GenBank/DDBJ databases">
        <authorList>
            <person name="Hitch T.C.A."/>
            <person name="Wylensek D."/>
            <person name="Clavel T."/>
        </authorList>
    </citation>
    <scope>NUCLEOTIDE SEQUENCE [LARGE SCALE GENOMIC DNA]</scope>
    <source>
        <strain evidence="3 4">PG-251-APC-1</strain>
    </source>
</reference>
<dbReference type="Gene3D" id="2.30.310.10">
    <property type="entry name" value="ibrinogen binding protein from staphylococcus aureus domain"/>
    <property type="match status" value="1"/>
</dbReference>
<proteinExistence type="predicted"/>
<gene>
    <name evidence="3" type="ORF">HF854_01275</name>
</gene>
<dbReference type="InterPro" id="IPR008532">
    <property type="entry name" value="NFACT_RNA-bd"/>
</dbReference>
<organism evidence="3 4">
    <name type="scientific">Desulfovibrio piger</name>
    <dbReference type="NCBI Taxonomy" id="901"/>
    <lineage>
        <taxon>Bacteria</taxon>
        <taxon>Pseudomonadati</taxon>
        <taxon>Thermodesulfobacteriota</taxon>
        <taxon>Desulfovibrionia</taxon>
        <taxon>Desulfovibrionales</taxon>
        <taxon>Desulfovibrionaceae</taxon>
        <taxon>Desulfovibrio</taxon>
    </lineage>
</organism>
<dbReference type="GO" id="GO:0000049">
    <property type="term" value="F:tRNA binding"/>
    <property type="evidence" value="ECO:0007669"/>
    <property type="project" value="TreeGrafter"/>
</dbReference>
<dbReference type="RefSeq" id="WP_168934658.1">
    <property type="nucleotide sequence ID" value="NZ_CAMFBL010000023.1"/>
</dbReference>
<evidence type="ECO:0000313" key="4">
    <source>
        <dbReference type="Proteomes" id="UP000522333"/>
    </source>
</evidence>
<dbReference type="Proteomes" id="UP000522333">
    <property type="component" value="Unassembled WGS sequence"/>
</dbReference>
<comment type="caution">
    <text evidence="3">The sequence shown here is derived from an EMBL/GenBank/DDBJ whole genome shotgun (WGS) entry which is preliminary data.</text>
</comment>
<feature type="region of interest" description="Disordered" evidence="1">
    <location>
        <begin position="133"/>
        <end position="159"/>
    </location>
</feature>
<dbReference type="InterPro" id="IPR051608">
    <property type="entry name" value="RQC_Subunit_NEMF"/>
</dbReference>
<dbReference type="AlphaFoldDB" id="A0A848C4L2"/>
<dbReference type="GO" id="GO:0043023">
    <property type="term" value="F:ribosomal large subunit binding"/>
    <property type="evidence" value="ECO:0007669"/>
    <property type="project" value="TreeGrafter"/>
</dbReference>
<dbReference type="PANTHER" id="PTHR15239:SF6">
    <property type="entry name" value="RIBOSOME QUALITY CONTROL COMPLEX SUBUNIT NEMF"/>
    <property type="match status" value="1"/>
</dbReference>
<accession>A0A848C4L2</accession>